<proteinExistence type="inferred from homology"/>
<gene>
    <name evidence="8 9" type="primary">ybeY</name>
    <name evidence="9" type="ORF">EOE65_05095</name>
</gene>
<dbReference type="GO" id="GO:0005737">
    <property type="term" value="C:cytoplasm"/>
    <property type="evidence" value="ECO:0007669"/>
    <property type="project" value="UniProtKB-SubCell"/>
</dbReference>
<name>A0A437QA53_9GAMM</name>
<evidence type="ECO:0000256" key="4">
    <source>
        <dbReference type="ARBA" id="ARBA00022723"/>
    </source>
</evidence>
<dbReference type="NCBIfam" id="TIGR00043">
    <property type="entry name" value="rRNA maturation RNase YbeY"/>
    <property type="match status" value="1"/>
</dbReference>
<dbReference type="PANTHER" id="PTHR46986:SF1">
    <property type="entry name" value="ENDORIBONUCLEASE YBEY, CHLOROPLASTIC"/>
    <property type="match status" value="1"/>
</dbReference>
<comment type="caution">
    <text evidence="9">The sequence shown here is derived from an EMBL/GenBank/DDBJ whole genome shotgun (WGS) entry which is preliminary data.</text>
</comment>
<evidence type="ECO:0000256" key="5">
    <source>
        <dbReference type="ARBA" id="ARBA00022759"/>
    </source>
</evidence>
<dbReference type="EMBL" id="SACQ01000002">
    <property type="protein sequence ID" value="RVU31366.1"/>
    <property type="molecule type" value="Genomic_DNA"/>
</dbReference>
<dbReference type="PANTHER" id="PTHR46986">
    <property type="entry name" value="ENDORIBONUCLEASE YBEY, CHLOROPLASTIC"/>
    <property type="match status" value="1"/>
</dbReference>
<dbReference type="InterPro" id="IPR023091">
    <property type="entry name" value="MetalPrtase_cat_dom_sf_prd"/>
</dbReference>
<dbReference type="Proteomes" id="UP000282818">
    <property type="component" value="Unassembled WGS sequence"/>
</dbReference>
<keyword evidence="6 8" id="KW-0378">Hydrolase</keyword>
<dbReference type="SUPFAM" id="SSF55486">
    <property type="entry name" value="Metalloproteases ('zincins'), catalytic domain"/>
    <property type="match status" value="1"/>
</dbReference>
<evidence type="ECO:0000313" key="10">
    <source>
        <dbReference type="Proteomes" id="UP000282818"/>
    </source>
</evidence>
<dbReference type="GO" id="GO:0004222">
    <property type="term" value="F:metalloendopeptidase activity"/>
    <property type="evidence" value="ECO:0007669"/>
    <property type="project" value="InterPro"/>
</dbReference>
<keyword evidence="3 8" id="KW-0540">Nuclease</keyword>
<evidence type="ECO:0000256" key="1">
    <source>
        <dbReference type="ARBA" id="ARBA00010875"/>
    </source>
</evidence>
<dbReference type="GO" id="GO:0008270">
    <property type="term" value="F:zinc ion binding"/>
    <property type="evidence" value="ECO:0007669"/>
    <property type="project" value="UniProtKB-UniRule"/>
</dbReference>
<comment type="cofactor">
    <cofactor evidence="8">
        <name>Zn(2+)</name>
        <dbReference type="ChEBI" id="CHEBI:29105"/>
    </cofactor>
    <text evidence="8">Binds 1 zinc ion.</text>
</comment>
<keyword evidence="2 8" id="KW-0690">Ribosome biogenesis</keyword>
<keyword evidence="8" id="KW-0963">Cytoplasm</keyword>
<evidence type="ECO:0000256" key="3">
    <source>
        <dbReference type="ARBA" id="ARBA00022722"/>
    </source>
</evidence>
<organism evidence="9 10">
    <name type="scientific">Neptunomonas marina</name>
    <dbReference type="NCBI Taxonomy" id="1815562"/>
    <lineage>
        <taxon>Bacteria</taxon>
        <taxon>Pseudomonadati</taxon>
        <taxon>Pseudomonadota</taxon>
        <taxon>Gammaproteobacteria</taxon>
        <taxon>Oceanospirillales</taxon>
        <taxon>Oceanospirillaceae</taxon>
        <taxon>Neptunomonas</taxon>
    </lineage>
</organism>
<dbReference type="RefSeq" id="WP_127693224.1">
    <property type="nucleotide sequence ID" value="NZ_SACQ01000002.1"/>
</dbReference>
<reference evidence="9 10" key="1">
    <citation type="submission" date="2019-01" db="EMBL/GenBank/DDBJ databases">
        <authorList>
            <person name="Chen W.-M."/>
        </authorList>
    </citation>
    <scope>NUCLEOTIDE SEQUENCE [LARGE SCALE GENOMIC DNA]</scope>
    <source>
        <strain evidence="9 10">HPM-16</strain>
    </source>
</reference>
<dbReference type="EC" id="3.1.-.-" evidence="8"/>
<keyword evidence="4 8" id="KW-0479">Metal-binding</keyword>
<comment type="function">
    <text evidence="8">Single strand-specific metallo-endoribonuclease involved in late-stage 70S ribosome quality control and in maturation of the 3' terminus of the 16S rRNA.</text>
</comment>
<comment type="similarity">
    <text evidence="1 8">Belongs to the endoribonuclease YbeY family.</text>
</comment>
<dbReference type="PROSITE" id="PS01306">
    <property type="entry name" value="UPF0054"/>
    <property type="match status" value="1"/>
</dbReference>
<dbReference type="AlphaFoldDB" id="A0A437QA53"/>
<protein>
    <recommendedName>
        <fullName evidence="8">Endoribonuclease YbeY</fullName>
        <ecNumber evidence="8">3.1.-.-</ecNumber>
    </recommendedName>
</protein>
<keyword evidence="10" id="KW-1185">Reference proteome</keyword>
<dbReference type="GO" id="GO:0006364">
    <property type="term" value="P:rRNA processing"/>
    <property type="evidence" value="ECO:0007669"/>
    <property type="project" value="UniProtKB-UniRule"/>
</dbReference>
<keyword evidence="7 8" id="KW-0862">Zinc</keyword>
<evidence type="ECO:0000256" key="7">
    <source>
        <dbReference type="ARBA" id="ARBA00022833"/>
    </source>
</evidence>
<evidence type="ECO:0000313" key="9">
    <source>
        <dbReference type="EMBL" id="RVU31366.1"/>
    </source>
</evidence>
<dbReference type="GO" id="GO:0004521">
    <property type="term" value="F:RNA endonuclease activity"/>
    <property type="evidence" value="ECO:0007669"/>
    <property type="project" value="UniProtKB-UniRule"/>
</dbReference>
<dbReference type="InterPro" id="IPR002036">
    <property type="entry name" value="YbeY"/>
</dbReference>
<dbReference type="HAMAP" id="MF_00009">
    <property type="entry name" value="Endoribonucl_YbeY"/>
    <property type="match status" value="1"/>
</dbReference>
<comment type="subcellular location">
    <subcellularLocation>
        <location evidence="8">Cytoplasm</location>
    </subcellularLocation>
</comment>
<accession>A0A437QA53</accession>
<dbReference type="Gene3D" id="3.40.390.30">
    <property type="entry name" value="Metalloproteases ('zincins'), catalytic domain"/>
    <property type="match status" value="1"/>
</dbReference>
<feature type="binding site" evidence="8">
    <location>
        <position position="115"/>
    </location>
    <ligand>
        <name>Zn(2+)</name>
        <dbReference type="ChEBI" id="CHEBI:29105"/>
        <note>catalytic</note>
    </ligand>
</feature>
<evidence type="ECO:0000256" key="2">
    <source>
        <dbReference type="ARBA" id="ARBA00022517"/>
    </source>
</evidence>
<feature type="binding site" evidence="8">
    <location>
        <position position="111"/>
    </location>
    <ligand>
        <name>Zn(2+)</name>
        <dbReference type="ChEBI" id="CHEBI:29105"/>
        <note>catalytic</note>
    </ligand>
</feature>
<keyword evidence="8" id="KW-0698">rRNA processing</keyword>
<dbReference type="InterPro" id="IPR020549">
    <property type="entry name" value="YbeY_CS"/>
</dbReference>
<keyword evidence="5 8" id="KW-0255">Endonuclease</keyword>
<evidence type="ECO:0000256" key="6">
    <source>
        <dbReference type="ARBA" id="ARBA00022801"/>
    </source>
</evidence>
<dbReference type="Pfam" id="PF02130">
    <property type="entry name" value="YbeY"/>
    <property type="match status" value="1"/>
</dbReference>
<feature type="binding site" evidence="8">
    <location>
        <position position="121"/>
    </location>
    <ligand>
        <name>Zn(2+)</name>
        <dbReference type="ChEBI" id="CHEBI:29105"/>
        <note>catalytic</note>
    </ligand>
</feature>
<sequence length="151" mass="16647">MSFVVDVQREVELEAISDADFEQWVSCALTGRKTEGEVCICIVSPEESQQLNNDYRGKDKPTNVLSFPFDAPPEVPVSLLGDLAICADVVASEAQEQGKPLRNHWAHMTIHGVLHLIGYDHIKDADAEAMEALEVEILASLDIPNPYENGE</sequence>
<evidence type="ECO:0000256" key="8">
    <source>
        <dbReference type="HAMAP-Rule" id="MF_00009"/>
    </source>
</evidence>